<dbReference type="EMBL" id="SOEG01000005">
    <property type="protein sequence ID" value="TDX52647.1"/>
    <property type="molecule type" value="Genomic_DNA"/>
</dbReference>
<feature type="non-terminal residue" evidence="2">
    <location>
        <position position="1"/>
    </location>
</feature>
<reference evidence="2 3" key="1">
    <citation type="submission" date="2019-03" db="EMBL/GenBank/DDBJ databases">
        <title>Subsurface microbial communities from deep shales in Ohio and West Virginia, USA.</title>
        <authorList>
            <person name="Wrighton K."/>
        </authorList>
    </citation>
    <scope>NUCLEOTIDE SEQUENCE [LARGE SCALE GENOMIC DNA]</scope>
    <source>
        <strain evidence="2 3">MSL 6dP</strain>
    </source>
</reference>
<evidence type="ECO:0000256" key="1">
    <source>
        <dbReference type="SAM" id="Phobius"/>
    </source>
</evidence>
<evidence type="ECO:0000313" key="2">
    <source>
        <dbReference type="EMBL" id="TDX52647.1"/>
    </source>
</evidence>
<keyword evidence="1" id="KW-1133">Transmembrane helix</keyword>
<accession>A0A4R8H994</accession>
<organism evidence="2 3">
    <name type="scientific">Orenia marismortui</name>
    <dbReference type="NCBI Taxonomy" id="46469"/>
    <lineage>
        <taxon>Bacteria</taxon>
        <taxon>Bacillati</taxon>
        <taxon>Bacillota</taxon>
        <taxon>Clostridia</taxon>
        <taxon>Halanaerobiales</taxon>
        <taxon>Halobacteroidaceae</taxon>
        <taxon>Orenia</taxon>
    </lineage>
</organism>
<protein>
    <submittedName>
        <fullName evidence="2">Uncharacterized protein</fullName>
    </submittedName>
</protein>
<evidence type="ECO:0000313" key="3">
    <source>
        <dbReference type="Proteomes" id="UP000295832"/>
    </source>
</evidence>
<keyword evidence="1" id="KW-0812">Transmembrane</keyword>
<gene>
    <name evidence="2" type="ORF">C7959_1051</name>
</gene>
<feature type="transmembrane region" description="Helical" evidence="1">
    <location>
        <begin position="15"/>
        <end position="41"/>
    </location>
</feature>
<name>A0A4R8H994_9FIRM</name>
<sequence length="52" mass="6014">IFVLGSTYPFNQRSFLFTTGILLKYLDATLVILRINLIILLEGYYNNLFLKG</sequence>
<dbReference type="Proteomes" id="UP000295832">
    <property type="component" value="Unassembled WGS sequence"/>
</dbReference>
<dbReference type="AlphaFoldDB" id="A0A4R8H994"/>
<proteinExistence type="predicted"/>
<keyword evidence="1" id="KW-0472">Membrane</keyword>
<comment type="caution">
    <text evidence="2">The sequence shown here is derived from an EMBL/GenBank/DDBJ whole genome shotgun (WGS) entry which is preliminary data.</text>
</comment>
<keyword evidence="3" id="KW-1185">Reference proteome</keyword>